<dbReference type="SMART" id="SM01057">
    <property type="entry name" value="Carb_anhydrase"/>
    <property type="match status" value="1"/>
</dbReference>
<comment type="function">
    <text evidence="1">Reversible hydration of carbon dioxide.</text>
</comment>
<evidence type="ECO:0000256" key="3">
    <source>
        <dbReference type="ARBA" id="ARBA00006365"/>
    </source>
</evidence>
<dbReference type="GO" id="GO:0004089">
    <property type="term" value="F:carbonate dehydratase activity"/>
    <property type="evidence" value="ECO:0007669"/>
    <property type="project" value="UniProtKB-EC"/>
</dbReference>
<evidence type="ECO:0000256" key="5">
    <source>
        <dbReference type="SAM" id="SignalP"/>
    </source>
</evidence>
<sequence length="268" mass="29526">MAVRISFSFLSITLLLVSTSALDKKIEPGSFGYSGANGPERWGSLSPRFSVCSNGKSQSPVDIKKGILVQNKNLVSLVRDYKPANATLINNGFNIGIHFGGNVGGFTEGGKNYNLIQIHWHSPSEHLIDGHQAAAELHLVHQANDGSYSVIGVLYEIGNLDPLVAKVQNKLVELAKENCAATEEAHIALGTFDVKYFRRRSRKYFRYVGSLTTPPCTENITWTVLAKVRSISMQQLDLLKAPLQAAYKNNARPVQPLNERKIEAYKEA</sequence>
<dbReference type="InterPro" id="IPR001148">
    <property type="entry name" value="CA_dom"/>
</dbReference>
<evidence type="ECO:0000256" key="1">
    <source>
        <dbReference type="ARBA" id="ARBA00002904"/>
    </source>
</evidence>
<name>A0AAD7PYK8_QUISA</name>
<feature type="domain" description="Alpha-carbonic anhydrase" evidence="6">
    <location>
        <begin position="29"/>
        <end position="266"/>
    </location>
</feature>
<feature type="chain" id="PRO_5042152556" evidence="5">
    <location>
        <begin position="22"/>
        <end position="268"/>
    </location>
</feature>
<dbReference type="SUPFAM" id="SSF51069">
    <property type="entry name" value="Carbonic anhydrase"/>
    <property type="match status" value="1"/>
</dbReference>
<keyword evidence="5" id="KW-0732">Signal</keyword>
<dbReference type="GO" id="GO:0008270">
    <property type="term" value="F:zinc ion binding"/>
    <property type="evidence" value="ECO:0007669"/>
    <property type="project" value="InterPro"/>
</dbReference>
<proteinExistence type="inferred from homology"/>
<comment type="subcellular location">
    <subcellularLocation>
        <location evidence="2">Plastid</location>
        <location evidence="2">Chloroplast stroma</location>
    </subcellularLocation>
</comment>
<keyword evidence="8" id="KW-1185">Reference proteome</keyword>
<dbReference type="Gene3D" id="3.10.200.10">
    <property type="entry name" value="Alpha carbonic anhydrase"/>
    <property type="match status" value="1"/>
</dbReference>
<organism evidence="7 8">
    <name type="scientific">Quillaja saponaria</name>
    <name type="common">Soap bark tree</name>
    <dbReference type="NCBI Taxonomy" id="32244"/>
    <lineage>
        <taxon>Eukaryota</taxon>
        <taxon>Viridiplantae</taxon>
        <taxon>Streptophyta</taxon>
        <taxon>Embryophyta</taxon>
        <taxon>Tracheophyta</taxon>
        <taxon>Spermatophyta</taxon>
        <taxon>Magnoliopsida</taxon>
        <taxon>eudicotyledons</taxon>
        <taxon>Gunneridae</taxon>
        <taxon>Pentapetalae</taxon>
        <taxon>rosids</taxon>
        <taxon>fabids</taxon>
        <taxon>Fabales</taxon>
        <taxon>Quillajaceae</taxon>
        <taxon>Quillaja</taxon>
    </lineage>
</organism>
<dbReference type="AlphaFoldDB" id="A0AAD7PYK8"/>
<comment type="catalytic activity">
    <reaction evidence="4">
        <text>hydrogencarbonate + H(+) = CO2 + H2O</text>
        <dbReference type="Rhea" id="RHEA:10748"/>
        <dbReference type="ChEBI" id="CHEBI:15377"/>
        <dbReference type="ChEBI" id="CHEBI:15378"/>
        <dbReference type="ChEBI" id="CHEBI:16526"/>
        <dbReference type="ChEBI" id="CHEBI:17544"/>
        <dbReference type="EC" id="4.2.1.1"/>
    </reaction>
</comment>
<feature type="signal peptide" evidence="5">
    <location>
        <begin position="1"/>
        <end position="21"/>
    </location>
</feature>
<dbReference type="CDD" id="cd03124">
    <property type="entry name" value="alpha_CA_prokaryotic_like"/>
    <property type="match status" value="1"/>
</dbReference>
<dbReference type="EMBL" id="JARAOO010000004">
    <property type="protein sequence ID" value="KAJ7971562.1"/>
    <property type="molecule type" value="Genomic_DNA"/>
</dbReference>
<evidence type="ECO:0000313" key="7">
    <source>
        <dbReference type="EMBL" id="KAJ7971562.1"/>
    </source>
</evidence>
<evidence type="ECO:0000259" key="6">
    <source>
        <dbReference type="PROSITE" id="PS51144"/>
    </source>
</evidence>
<dbReference type="KEGG" id="qsa:O6P43_009575"/>
<evidence type="ECO:0000313" key="8">
    <source>
        <dbReference type="Proteomes" id="UP001163823"/>
    </source>
</evidence>
<dbReference type="GO" id="GO:0006730">
    <property type="term" value="P:one-carbon metabolic process"/>
    <property type="evidence" value="ECO:0007669"/>
    <property type="project" value="TreeGrafter"/>
</dbReference>
<gene>
    <name evidence="7" type="ORF">O6P43_009575</name>
</gene>
<dbReference type="InterPro" id="IPR041891">
    <property type="entry name" value="Alpha_CA_prokaryot-like"/>
</dbReference>
<comment type="caution">
    <text evidence="7">The sequence shown here is derived from an EMBL/GenBank/DDBJ whole genome shotgun (WGS) entry which is preliminary data.</text>
</comment>
<dbReference type="InterPro" id="IPR023561">
    <property type="entry name" value="Carbonic_anhydrase_a-class"/>
</dbReference>
<protein>
    <submittedName>
        <fullName evidence="7">Alpha carbonic anhydrase</fullName>
    </submittedName>
</protein>
<dbReference type="PANTHER" id="PTHR18952">
    <property type="entry name" value="CARBONIC ANHYDRASE"/>
    <property type="match status" value="1"/>
</dbReference>
<dbReference type="Proteomes" id="UP001163823">
    <property type="component" value="Chromosome 4"/>
</dbReference>
<evidence type="ECO:0000256" key="4">
    <source>
        <dbReference type="ARBA" id="ARBA00048348"/>
    </source>
</evidence>
<dbReference type="PROSITE" id="PS51144">
    <property type="entry name" value="ALPHA_CA_2"/>
    <property type="match status" value="1"/>
</dbReference>
<dbReference type="InterPro" id="IPR036398">
    <property type="entry name" value="CA_dom_sf"/>
</dbReference>
<evidence type="ECO:0000256" key="2">
    <source>
        <dbReference type="ARBA" id="ARBA00004470"/>
    </source>
</evidence>
<dbReference type="PANTHER" id="PTHR18952:SF236">
    <property type="entry name" value="ALPHA CARBONIC ANHYDRASE 1, CHLOROPLASTIC"/>
    <property type="match status" value="1"/>
</dbReference>
<accession>A0AAD7PYK8</accession>
<reference evidence="7" key="1">
    <citation type="journal article" date="2023" name="Science">
        <title>Elucidation of the pathway for biosynthesis of saponin adjuvants from the soapbark tree.</title>
        <authorList>
            <person name="Reed J."/>
            <person name="Orme A."/>
            <person name="El-Demerdash A."/>
            <person name="Owen C."/>
            <person name="Martin L.B.B."/>
            <person name="Misra R.C."/>
            <person name="Kikuchi S."/>
            <person name="Rejzek M."/>
            <person name="Martin A.C."/>
            <person name="Harkess A."/>
            <person name="Leebens-Mack J."/>
            <person name="Louveau T."/>
            <person name="Stephenson M.J."/>
            <person name="Osbourn A."/>
        </authorList>
    </citation>
    <scope>NUCLEOTIDE SEQUENCE</scope>
    <source>
        <strain evidence="7">S10</strain>
    </source>
</reference>
<dbReference type="Pfam" id="PF00194">
    <property type="entry name" value="Carb_anhydrase"/>
    <property type="match status" value="1"/>
</dbReference>
<comment type="similarity">
    <text evidence="3">Belongs to the alpha-class carbonic anhydrase family.</text>
</comment>
<dbReference type="GO" id="GO:0009570">
    <property type="term" value="C:chloroplast stroma"/>
    <property type="evidence" value="ECO:0007669"/>
    <property type="project" value="UniProtKB-SubCell"/>
</dbReference>